<dbReference type="GO" id="GO:0005737">
    <property type="term" value="C:cytoplasm"/>
    <property type="evidence" value="ECO:0007669"/>
    <property type="project" value="TreeGrafter"/>
</dbReference>
<reference evidence="14 15" key="1">
    <citation type="submission" date="2018-04" db="EMBL/GenBank/DDBJ databases">
        <title>Novel species isolated from glacier.</title>
        <authorList>
            <person name="Liu Q."/>
            <person name="Xin Y.-H."/>
        </authorList>
    </citation>
    <scope>NUCLEOTIDE SEQUENCE [LARGE SCALE GENOMIC DNA]</scope>
    <source>
        <strain evidence="14 15">GT1R17</strain>
    </source>
</reference>
<sequence length="399" mass="42987">MSYEYPDAGGHYGPYGGQFVAETLMEPLRELEAAYTKLKNDPAFLAELDRDLTHYVGRPSPLYHAERLTKAWGGAQVWLKREDLNHTGAHKVNNTIGQALLAKHLGKTRIIAETGAGQHGVASATIAARLGLECVVYMGAEDVQRQSPNVYRMKLLGAKVVPVHSGTKTLKDAMNEALRDWVTNVDNTFYVIGTVAGPHPYPMLVRDFQSIIGREVIEQAPKQIGRQPDALVACVGGGSNAIGLFYPYIGEPAVKMYGVEAAGRGLNTPDHAAPLTAGKPGVLHGNRTYIMADENGQILPTHSISAGLDYPGVGPEHSWLKDSGRVTYVAADDDEALASFHELTRLEGIIPALESSHALAYAKKLAATMGKEQSIVVNLSGRGDKDIFTIAKLEGISLL</sequence>
<dbReference type="InterPro" id="IPR006653">
    <property type="entry name" value="Trp_synth_b_CS"/>
</dbReference>
<dbReference type="GO" id="GO:0004834">
    <property type="term" value="F:tryptophan synthase activity"/>
    <property type="evidence" value="ECO:0007669"/>
    <property type="project" value="UniProtKB-UniRule"/>
</dbReference>
<comment type="function">
    <text evidence="2 12">The beta subunit is responsible for the synthesis of L-tryptophan from indole and L-serine.</text>
</comment>
<dbReference type="UniPathway" id="UPA00035">
    <property type="reaction ID" value="UER00044"/>
</dbReference>
<comment type="subunit">
    <text evidence="5 12">Tetramer of two alpha and two beta chains.</text>
</comment>
<comment type="caution">
    <text evidence="14">The sequence shown here is derived from an EMBL/GenBank/DDBJ whole genome shotgun (WGS) entry which is preliminary data.</text>
</comment>
<dbReference type="OrthoDB" id="9766131at2"/>
<evidence type="ECO:0000256" key="8">
    <source>
        <dbReference type="ARBA" id="ARBA00022898"/>
    </source>
</evidence>
<evidence type="ECO:0000256" key="3">
    <source>
        <dbReference type="ARBA" id="ARBA00004733"/>
    </source>
</evidence>
<comment type="catalytic activity">
    <reaction evidence="11 12">
        <text>(1S,2R)-1-C-(indol-3-yl)glycerol 3-phosphate + L-serine = D-glyceraldehyde 3-phosphate + L-tryptophan + H2O</text>
        <dbReference type="Rhea" id="RHEA:10532"/>
        <dbReference type="ChEBI" id="CHEBI:15377"/>
        <dbReference type="ChEBI" id="CHEBI:33384"/>
        <dbReference type="ChEBI" id="CHEBI:57912"/>
        <dbReference type="ChEBI" id="CHEBI:58866"/>
        <dbReference type="ChEBI" id="CHEBI:59776"/>
        <dbReference type="EC" id="4.2.1.20"/>
    </reaction>
</comment>
<dbReference type="InterPro" id="IPR036052">
    <property type="entry name" value="TrpB-like_PALP_sf"/>
</dbReference>
<dbReference type="Proteomes" id="UP000244248">
    <property type="component" value="Unassembled WGS sequence"/>
</dbReference>
<dbReference type="PIRSF" id="PIRSF001413">
    <property type="entry name" value="Trp_syn_beta"/>
    <property type="match status" value="1"/>
</dbReference>
<dbReference type="InterPro" id="IPR001926">
    <property type="entry name" value="TrpB-like_PALP"/>
</dbReference>
<evidence type="ECO:0000313" key="15">
    <source>
        <dbReference type="Proteomes" id="UP000244248"/>
    </source>
</evidence>
<dbReference type="InterPro" id="IPR006654">
    <property type="entry name" value="Trp_synth_beta"/>
</dbReference>
<dbReference type="CDD" id="cd06446">
    <property type="entry name" value="Trp-synth_B"/>
    <property type="match status" value="1"/>
</dbReference>
<dbReference type="EMBL" id="QANS01000004">
    <property type="protein sequence ID" value="PTU31195.1"/>
    <property type="molecule type" value="Genomic_DNA"/>
</dbReference>
<keyword evidence="7 12" id="KW-0822">Tryptophan biosynthesis</keyword>
<accession>A0A2T5MF34</accession>
<evidence type="ECO:0000256" key="12">
    <source>
        <dbReference type="HAMAP-Rule" id="MF_00133"/>
    </source>
</evidence>
<evidence type="ECO:0000256" key="10">
    <source>
        <dbReference type="ARBA" id="ARBA00023239"/>
    </source>
</evidence>
<name>A0A2T5MF34_9GAMM</name>
<gene>
    <name evidence="12 14" type="primary">trpB</name>
    <name evidence="14" type="ORF">CJD38_12570</name>
</gene>
<dbReference type="AlphaFoldDB" id="A0A2T5MF34"/>
<comment type="similarity">
    <text evidence="4 12">Belongs to the TrpB family.</text>
</comment>
<feature type="domain" description="Tryptophan synthase beta chain-like PALP" evidence="13">
    <location>
        <begin position="57"/>
        <end position="381"/>
    </location>
</feature>
<keyword evidence="6 12" id="KW-0028">Amino-acid biosynthesis</keyword>
<feature type="modified residue" description="N6-(pyridoxal phosphate)lysine" evidence="12">
    <location>
        <position position="91"/>
    </location>
</feature>
<evidence type="ECO:0000256" key="5">
    <source>
        <dbReference type="ARBA" id="ARBA00011270"/>
    </source>
</evidence>
<proteinExistence type="inferred from homology"/>
<dbReference type="PROSITE" id="PS00168">
    <property type="entry name" value="TRP_SYNTHASE_BETA"/>
    <property type="match status" value="1"/>
</dbReference>
<keyword evidence="15" id="KW-1185">Reference proteome</keyword>
<dbReference type="RefSeq" id="WP_107940780.1">
    <property type="nucleotide sequence ID" value="NZ_QANS01000004.1"/>
</dbReference>
<keyword evidence="10 12" id="KW-0456">Lyase</keyword>
<dbReference type="NCBIfam" id="TIGR00263">
    <property type="entry name" value="trpB"/>
    <property type="match status" value="1"/>
</dbReference>
<evidence type="ECO:0000313" key="14">
    <source>
        <dbReference type="EMBL" id="PTU31195.1"/>
    </source>
</evidence>
<dbReference type="SUPFAM" id="SSF53686">
    <property type="entry name" value="Tryptophan synthase beta subunit-like PLP-dependent enzymes"/>
    <property type="match status" value="1"/>
</dbReference>
<comment type="cofactor">
    <cofactor evidence="1 12">
        <name>pyridoxal 5'-phosphate</name>
        <dbReference type="ChEBI" id="CHEBI:597326"/>
    </cofactor>
</comment>
<keyword evidence="9 12" id="KW-0057">Aromatic amino acid biosynthesis</keyword>
<dbReference type="PANTHER" id="PTHR48077:SF3">
    <property type="entry name" value="TRYPTOPHAN SYNTHASE"/>
    <property type="match status" value="1"/>
</dbReference>
<dbReference type="Pfam" id="PF00291">
    <property type="entry name" value="PALP"/>
    <property type="match status" value="1"/>
</dbReference>
<keyword evidence="8 12" id="KW-0663">Pyridoxal phosphate</keyword>
<dbReference type="PANTHER" id="PTHR48077">
    <property type="entry name" value="TRYPTOPHAN SYNTHASE-RELATED"/>
    <property type="match status" value="1"/>
</dbReference>
<evidence type="ECO:0000256" key="4">
    <source>
        <dbReference type="ARBA" id="ARBA00009982"/>
    </source>
</evidence>
<protein>
    <recommendedName>
        <fullName evidence="12">Tryptophan synthase beta chain</fullName>
        <ecNumber evidence="12">4.2.1.20</ecNumber>
    </recommendedName>
</protein>
<evidence type="ECO:0000256" key="11">
    <source>
        <dbReference type="ARBA" id="ARBA00049047"/>
    </source>
</evidence>
<dbReference type="InterPro" id="IPR023026">
    <property type="entry name" value="Trp_synth_beta/beta-like"/>
</dbReference>
<organism evidence="14 15">
    <name type="scientific">Stenotrophobium rhamnosiphilum</name>
    <dbReference type="NCBI Taxonomy" id="2029166"/>
    <lineage>
        <taxon>Bacteria</taxon>
        <taxon>Pseudomonadati</taxon>
        <taxon>Pseudomonadota</taxon>
        <taxon>Gammaproteobacteria</taxon>
        <taxon>Nevskiales</taxon>
        <taxon>Nevskiaceae</taxon>
        <taxon>Stenotrophobium</taxon>
    </lineage>
</organism>
<comment type="pathway">
    <text evidence="3 12">Amino-acid biosynthesis; L-tryptophan biosynthesis; L-tryptophan from chorismate: step 5/5.</text>
</comment>
<evidence type="ECO:0000256" key="7">
    <source>
        <dbReference type="ARBA" id="ARBA00022822"/>
    </source>
</evidence>
<evidence type="ECO:0000259" key="13">
    <source>
        <dbReference type="Pfam" id="PF00291"/>
    </source>
</evidence>
<evidence type="ECO:0000256" key="1">
    <source>
        <dbReference type="ARBA" id="ARBA00001933"/>
    </source>
</evidence>
<evidence type="ECO:0000256" key="2">
    <source>
        <dbReference type="ARBA" id="ARBA00002786"/>
    </source>
</evidence>
<dbReference type="Gene3D" id="3.40.50.1100">
    <property type="match status" value="2"/>
</dbReference>
<dbReference type="FunFam" id="3.40.50.1100:FF:000004">
    <property type="entry name" value="Tryptophan synthase beta chain"/>
    <property type="match status" value="1"/>
</dbReference>
<dbReference type="EC" id="4.2.1.20" evidence="12"/>
<evidence type="ECO:0000256" key="6">
    <source>
        <dbReference type="ARBA" id="ARBA00022605"/>
    </source>
</evidence>
<evidence type="ECO:0000256" key="9">
    <source>
        <dbReference type="ARBA" id="ARBA00023141"/>
    </source>
</evidence>
<dbReference type="HAMAP" id="MF_00133">
    <property type="entry name" value="Trp_synth_beta"/>
    <property type="match status" value="1"/>
</dbReference>
<dbReference type="FunFam" id="3.40.50.1100:FF:000001">
    <property type="entry name" value="Tryptophan synthase beta chain"/>
    <property type="match status" value="1"/>
</dbReference>